<keyword evidence="1" id="KW-0238">DNA-binding</keyword>
<dbReference type="Pfam" id="PF01381">
    <property type="entry name" value="HTH_3"/>
    <property type="match status" value="1"/>
</dbReference>
<dbReference type="Gene3D" id="1.10.260.40">
    <property type="entry name" value="lambda repressor-like DNA-binding domains"/>
    <property type="match status" value="1"/>
</dbReference>
<evidence type="ECO:0000256" key="1">
    <source>
        <dbReference type="ARBA" id="ARBA00023125"/>
    </source>
</evidence>
<organism evidence="3">
    <name type="scientific">Streptococcus lutetiensis</name>
    <dbReference type="NCBI Taxonomy" id="150055"/>
    <lineage>
        <taxon>Bacteria</taxon>
        <taxon>Bacillati</taxon>
        <taxon>Bacillota</taxon>
        <taxon>Bacilli</taxon>
        <taxon>Lactobacillales</taxon>
        <taxon>Streptococcaceae</taxon>
        <taxon>Streptococcus</taxon>
    </lineage>
</organism>
<dbReference type="SUPFAM" id="SSF47413">
    <property type="entry name" value="lambda repressor-like DNA-binding domains"/>
    <property type="match status" value="1"/>
</dbReference>
<dbReference type="GO" id="GO:0003677">
    <property type="term" value="F:DNA binding"/>
    <property type="evidence" value="ECO:0007669"/>
    <property type="project" value="UniProtKB-KW"/>
</dbReference>
<dbReference type="PANTHER" id="PTHR46558">
    <property type="entry name" value="TRACRIPTIONAL REGULATORY PROTEIN-RELATED-RELATED"/>
    <property type="match status" value="1"/>
</dbReference>
<sequence length="116" mass="13763">MNFGKRIKRFRINQGLTQEQFGELFGVSKAVVNNWEHNRNFPNKPNLKRVADYMGVTPDDLVINTFDCEVWINFGEEELPKLLGAFRYRPEAELFIEFLKEGNYHKYAKDFEIKEI</sequence>
<dbReference type="AlphaFoldDB" id="A0A6N2YZP1"/>
<reference evidence="3" key="1">
    <citation type="submission" date="2019-11" db="EMBL/GenBank/DDBJ databases">
        <authorList>
            <person name="Feng L."/>
        </authorList>
    </citation>
    <scope>NUCLEOTIDE SEQUENCE</scope>
    <source>
        <strain evidence="3">SLutetiensisLFYP71</strain>
    </source>
</reference>
<feature type="domain" description="HTH cro/C1-type" evidence="2">
    <location>
        <begin position="7"/>
        <end position="61"/>
    </location>
</feature>
<protein>
    <submittedName>
        <fullName evidence="3">Transcriptional repressor DicA</fullName>
    </submittedName>
</protein>
<proteinExistence type="predicted"/>
<accession>A0A6N2YZP1</accession>
<dbReference type="EMBL" id="CACRUI010000003">
    <property type="protein sequence ID" value="VYT71298.1"/>
    <property type="molecule type" value="Genomic_DNA"/>
</dbReference>
<name>A0A6N2YZP1_9STRE</name>
<dbReference type="PROSITE" id="PS50943">
    <property type="entry name" value="HTH_CROC1"/>
    <property type="match status" value="1"/>
</dbReference>
<dbReference type="InterPro" id="IPR001387">
    <property type="entry name" value="Cro/C1-type_HTH"/>
</dbReference>
<dbReference type="CDD" id="cd00093">
    <property type="entry name" value="HTH_XRE"/>
    <property type="match status" value="1"/>
</dbReference>
<dbReference type="RefSeq" id="WP_156672590.1">
    <property type="nucleotide sequence ID" value="NZ_CACRUI010000003.1"/>
</dbReference>
<evidence type="ECO:0000259" key="2">
    <source>
        <dbReference type="PROSITE" id="PS50943"/>
    </source>
</evidence>
<dbReference type="InterPro" id="IPR010982">
    <property type="entry name" value="Lambda_DNA-bd_dom_sf"/>
</dbReference>
<evidence type="ECO:0000313" key="3">
    <source>
        <dbReference type="EMBL" id="VYT71298.1"/>
    </source>
</evidence>
<dbReference type="PANTHER" id="PTHR46558:SF11">
    <property type="entry name" value="HTH-TYPE TRANSCRIPTIONAL REGULATOR XRE"/>
    <property type="match status" value="1"/>
</dbReference>
<dbReference type="SMART" id="SM00530">
    <property type="entry name" value="HTH_XRE"/>
    <property type="match status" value="1"/>
</dbReference>
<gene>
    <name evidence="3" type="ORF">SLLFYP71_00500</name>
</gene>